<feature type="transmembrane region" description="Helical" evidence="1">
    <location>
        <begin position="292"/>
        <end position="313"/>
    </location>
</feature>
<dbReference type="NCBIfam" id="TIGR02871">
    <property type="entry name" value="spore_ylbJ"/>
    <property type="match status" value="1"/>
</dbReference>
<name>A0ABT9YF40_9BACI</name>
<proteinExistence type="predicted"/>
<dbReference type="EMBL" id="JAUSUA010000001">
    <property type="protein sequence ID" value="MDQ0206463.1"/>
    <property type="molecule type" value="Genomic_DNA"/>
</dbReference>
<keyword evidence="4" id="KW-1185">Reference proteome</keyword>
<dbReference type="InterPro" id="IPR014226">
    <property type="entry name" value="Spore_IM_YlbJ"/>
</dbReference>
<dbReference type="Proteomes" id="UP001225034">
    <property type="component" value="Unassembled WGS sequence"/>
</dbReference>
<feature type="transmembrane region" description="Helical" evidence="1">
    <location>
        <begin position="236"/>
        <end position="257"/>
    </location>
</feature>
<feature type="transmembrane region" description="Helical" evidence="1">
    <location>
        <begin position="325"/>
        <end position="346"/>
    </location>
</feature>
<feature type="domain" description="Nucleoside transporter/FeoB GTPase Gate" evidence="2">
    <location>
        <begin position="41"/>
        <end position="130"/>
    </location>
</feature>
<keyword evidence="1" id="KW-1133">Transmembrane helix</keyword>
<dbReference type="InterPro" id="IPR011642">
    <property type="entry name" value="Gate_dom"/>
</dbReference>
<reference evidence="3 4" key="1">
    <citation type="submission" date="2023-07" db="EMBL/GenBank/DDBJ databases">
        <title>Genomic Encyclopedia of Type Strains, Phase IV (KMG-IV): sequencing the most valuable type-strain genomes for metagenomic binning, comparative biology and taxonomic classification.</title>
        <authorList>
            <person name="Goeker M."/>
        </authorList>
    </citation>
    <scope>NUCLEOTIDE SEQUENCE [LARGE SCALE GENOMIC DNA]</scope>
    <source>
        <strain evidence="3 4">DSM 19154</strain>
    </source>
</reference>
<protein>
    <submittedName>
        <fullName evidence="3">Sporulation integral membrane protein YlbJ</fullName>
    </submittedName>
</protein>
<gene>
    <name evidence="3" type="ORF">J2S05_001237</name>
</gene>
<feature type="transmembrane region" description="Helical" evidence="1">
    <location>
        <begin position="375"/>
        <end position="396"/>
    </location>
</feature>
<keyword evidence="1" id="KW-0472">Membrane</keyword>
<feature type="transmembrane region" description="Helical" evidence="1">
    <location>
        <begin position="43"/>
        <end position="69"/>
    </location>
</feature>
<evidence type="ECO:0000256" key="1">
    <source>
        <dbReference type="SAM" id="Phobius"/>
    </source>
</evidence>
<evidence type="ECO:0000313" key="3">
    <source>
        <dbReference type="EMBL" id="MDQ0206463.1"/>
    </source>
</evidence>
<evidence type="ECO:0000313" key="4">
    <source>
        <dbReference type="Proteomes" id="UP001225034"/>
    </source>
</evidence>
<comment type="caution">
    <text evidence="3">The sequence shown here is derived from an EMBL/GenBank/DDBJ whole genome shotgun (WGS) entry which is preliminary data.</text>
</comment>
<accession>A0ABT9YF40</accession>
<feature type="transmembrane region" description="Helical" evidence="1">
    <location>
        <begin position="119"/>
        <end position="139"/>
    </location>
</feature>
<evidence type="ECO:0000259" key="2">
    <source>
        <dbReference type="Pfam" id="PF07670"/>
    </source>
</evidence>
<organism evidence="3 4">
    <name type="scientific">Alkalicoccobacillus murimartini</name>
    <dbReference type="NCBI Taxonomy" id="171685"/>
    <lineage>
        <taxon>Bacteria</taxon>
        <taxon>Bacillati</taxon>
        <taxon>Bacillota</taxon>
        <taxon>Bacilli</taxon>
        <taxon>Bacillales</taxon>
        <taxon>Bacillaceae</taxon>
        <taxon>Alkalicoccobacillus</taxon>
    </lineage>
</organism>
<keyword evidence="1" id="KW-0812">Transmembrane</keyword>
<sequence length="405" mass="44525">MSLLKTWFLAGASTLMALSLLLFPKEALEASLNGMAMWWDVVFPALLPFFILSELLIGFGVVAFIGTILEPFMRPIFRVPGAGGFVWAMGLASGNPAGAKLAARLRQQQKVTRVEGERLAAFTNSSNPLFIFGAIAVGFFHNPALGLLLASAHYIGNIFVGIFMRFHGRKEEQEQDTSNDPRPKLSFVEAAKKMHQERLQDGRPIGQLLGDSVQSSVRTLLLVGGFIILFSVLNKMLTLVGFTAIAATGVSFVFSIFQLSTTLSEAFISGLFEITSGAKLSSVSDALLLEKAIITSFFIAFGGLSIQAQVASILSETDLRFKPFFIGRILHGFFSAFLTWLLWIPLYQNNGVLQTLTYSAHSTSEPNLHWMVTLWNQWLAISPFLTLATLCLVILLQTRAHLQRI</sequence>
<dbReference type="Pfam" id="PF07670">
    <property type="entry name" value="Gate"/>
    <property type="match status" value="1"/>
</dbReference>